<name>A0A4U5N6H2_STECR</name>
<keyword evidence="3" id="KW-0240">DNA-directed RNA polymerase</keyword>
<dbReference type="AlphaFoldDB" id="A0A4U5N6H2"/>
<keyword evidence="7" id="KW-1185">Reference proteome</keyword>
<dbReference type="GO" id="GO:0005730">
    <property type="term" value="C:nucleolus"/>
    <property type="evidence" value="ECO:0007669"/>
    <property type="project" value="UniProtKB-SubCell"/>
</dbReference>
<evidence type="ECO:0000256" key="3">
    <source>
        <dbReference type="ARBA" id="ARBA00022478"/>
    </source>
</evidence>
<evidence type="ECO:0008006" key="8">
    <source>
        <dbReference type="Google" id="ProtNLM"/>
    </source>
</evidence>
<evidence type="ECO:0000256" key="4">
    <source>
        <dbReference type="ARBA" id="ARBA00023163"/>
    </source>
</evidence>
<dbReference type="Proteomes" id="UP000298663">
    <property type="component" value="Unassembled WGS sequence"/>
</dbReference>
<proteinExistence type="inferred from homology"/>
<evidence type="ECO:0000256" key="5">
    <source>
        <dbReference type="ARBA" id="ARBA00023242"/>
    </source>
</evidence>
<comment type="subcellular location">
    <subcellularLocation>
        <location evidence="1">Nucleus</location>
        <location evidence="1">Nucleolus</location>
    </subcellularLocation>
</comment>
<keyword evidence="5" id="KW-0539">Nucleus</keyword>
<organism evidence="6 7">
    <name type="scientific">Steinernema carpocapsae</name>
    <name type="common">Entomopathogenic nematode</name>
    <dbReference type="NCBI Taxonomy" id="34508"/>
    <lineage>
        <taxon>Eukaryota</taxon>
        <taxon>Metazoa</taxon>
        <taxon>Ecdysozoa</taxon>
        <taxon>Nematoda</taxon>
        <taxon>Chromadorea</taxon>
        <taxon>Rhabditida</taxon>
        <taxon>Tylenchina</taxon>
        <taxon>Panagrolaimomorpha</taxon>
        <taxon>Strongyloidoidea</taxon>
        <taxon>Steinernematidae</taxon>
        <taxon>Steinernema</taxon>
    </lineage>
</organism>
<gene>
    <name evidence="6" type="ORF">L596_018684</name>
</gene>
<reference evidence="6 7" key="2">
    <citation type="journal article" date="2019" name="G3 (Bethesda)">
        <title>Hybrid Assembly of the Genome of the Entomopathogenic Nematode Steinernema carpocapsae Identifies the X-Chromosome.</title>
        <authorList>
            <person name="Serra L."/>
            <person name="Macchietto M."/>
            <person name="Macias-Munoz A."/>
            <person name="McGill C.J."/>
            <person name="Rodriguez I.M."/>
            <person name="Rodriguez B."/>
            <person name="Murad R."/>
            <person name="Mortazavi A."/>
        </authorList>
    </citation>
    <scope>NUCLEOTIDE SEQUENCE [LARGE SCALE GENOMIC DNA]</scope>
    <source>
        <strain evidence="6 7">ALL</strain>
    </source>
</reference>
<comment type="similarity">
    <text evidence="2">Belongs to the eukaryotic RPA49/POLR1E RNA polymerase subunit family.</text>
</comment>
<dbReference type="Pfam" id="PF06870">
    <property type="entry name" value="RNA_pol_I_A49"/>
    <property type="match status" value="1"/>
</dbReference>
<accession>A0A4U5N6H2</accession>
<protein>
    <recommendedName>
        <fullName evidence="8">RNA polymerase I associated factor, A49-like protein</fullName>
    </recommendedName>
</protein>
<evidence type="ECO:0000256" key="1">
    <source>
        <dbReference type="ARBA" id="ARBA00004604"/>
    </source>
</evidence>
<sequence>MSDGEGPTETQKRIRGLLDFSEVDDGGNASFDDNSLNSTQIGDTTTGSVFGATNLDVSRRSAFGGQNKDLVGILGHGKFMDPMAARFQVHQSGRKRAYTIRTKGCPHIVHLGAEEPGDGAFDYIMAMVNKRTRAVEYRNVKVVRFEARHTEDKDALMFSEGDKQKANYDLDNSTTAEEFRAKRQALVASFGSAKSIKIQEQRLSRKINDGTLDAMNASALNSVNVDVQEYPSGESKNFNISQLNAEPISQTLPPAVEDAEMPSMVYPTSIFVEKGEVKLYSEAALRFLDQKLADLVQAGMAKCILRFKPSANSDERAVLLVMLATMIRFIQAMRRGQPHVFFSEILKSGIPEPMIHFVRQKFFRGEPQQDRRNKSRLLLPSDEMERERLIAYVLCLSIVMDPSLSLPLTPFSSELKLAEPRMIKVLTALGCTIIHASQSEALQLNTTRIARLQGPPSKMMVKRFVRGKK</sequence>
<dbReference type="GO" id="GO:0003677">
    <property type="term" value="F:DNA binding"/>
    <property type="evidence" value="ECO:0007669"/>
    <property type="project" value="InterPro"/>
</dbReference>
<dbReference type="InterPro" id="IPR009668">
    <property type="entry name" value="RNA_pol-assoc_fac_A49-like"/>
</dbReference>
<dbReference type="GO" id="GO:0000428">
    <property type="term" value="C:DNA-directed RNA polymerase complex"/>
    <property type="evidence" value="ECO:0007669"/>
    <property type="project" value="UniProtKB-KW"/>
</dbReference>
<evidence type="ECO:0000313" key="6">
    <source>
        <dbReference type="EMBL" id="TKR77771.1"/>
    </source>
</evidence>
<keyword evidence="4" id="KW-0804">Transcription</keyword>
<comment type="caution">
    <text evidence="6">The sequence shown here is derived from an EMBL/GenBank/DDBJ whole genome shotgun (WGS) entry which is preliminary data.</text>
</comment>
<dbReference type="GO" id="GO:0006351">
    <property type="term" value="P:DNA-templated transcription"/>
    <property type="evidence" value="ECO:0007669"/>
    <property type="project" value="InterPro"/>
</dbReference>
<dbReference type="STRING" id="34508.A0A4U5N6H2"/>
<dbReference type="EMBL" id="AZBU02000005">
    <property type="protein sequence ID" value="TKR77771.1"/>
    <property type="molecule type" value="Genomic_DNA"/>
</dbReference>
<dbReference type="PANTHER" id="PTHR14440">
    <property type="entry name" value="DNA-DIRECTED RNA POLYMERASE I SUBUNIT RPA49"/>
    <property type="match status" value="1"/>
</dbReference>
<reference evidence="6 7" key="1">
    <citation type="journal article" date="2015" name="Genome Biol.">
        <title>Comparative genomics of Steinernema reveals deeply conserved gene regulatory networks.</title>
        <authorList>
            <person name="Dillman A.R."/>
            <person name="Macchietto M."/>
            <person name="Porter C.F."/>
            <person name="Rogers A."/>
            <person name="Williams B."/>
            <person name="Antoshechkin I."/>
            <person name="Lee M.M."/>
            <person name="Goodwin Z."/>
            <person name="Lu X."/>
            <person name="Lewis E.E."/>
            <person name="Goodrich-Blair H."/>
            <person name="Stock S.P."/>
            <person name="Adams B.J."/>
            <person name="Sternberg P.W."/>
            <person name="Mortazavi A."/>
        </authorList>
    </citation>
    <scope>NUCLEOTIDE SEQUENCE [LARGE SCALE GENOMIC DNA]</scope>
    <source>
        <strain evidence="6 7">ALL</strain>
    </source>
</reference>
<evidence type="ECO:0000256" key="2">
    <source>
        <dbReference type="ARBA" id="ARBA00009430"/>
    </source>
</evidence>
<dbReference type="OrthoDB" id="5859257at2759"/>
<evidence type="ECO:0000313" key="7">
    <source>
        <dbReference type="Proteomes" id="UP000298663"/>
    </source>
</evidence>